<feature type="domain" description="Arrestin C-terminal-like" evidence="4">
    <location>
        <begin position="231"/>
        <end position="352"/>
    </location>
</feature>
<evidence type="ECO:0000256" key="1">
    <source>
        <dbReference type="ARBA" id="ARBA00037950"/>
    </source>
</evidence>
<feature type="compositionally biased region" description="Basic and acidic residues" evidence="3">
    <location>
        <begin position="703"/>
        <end position="715"/>
    </location>
</feature>
<organism evidence="5 6">
    <name type="scientific">Geotrichum candidum</name>
    <name type="common">Oospora lactis</name>
    <name type="synonym">Dipodascus geotrichum</name>
    <dbReference type="NCBI Taxonomy" id="1173061"/>
    <lineage>
        <taxon>Eukaryota</taxon>
        <taxon>Fungi</taxon>
        <taxon>Dikarya</taxon>
        <taxon>Ascomycota</taxon>
        <taxon>Saccharomycotina</taxon>
        <taxon>Dipodascomycetes</taxon>
        <taxon>Dipodascales</taxon>
        <taxon>Dipodascaceae</taxon>
        <taxon>Geotrichum</taxon>
    </lineage>
</organism>
<dbReference type="InterPro" id="IPR014756">
    <property type="entry name" value="Ig_E-set"/>
</dbReference>
<dbReference type="GO" id="GO:0005829">
    <property type="term" value="C:cytosol"/>
    <property type="evidence" value="ECO:0007669"/>
    <property type="project" value="TreeGrafter"/>
</dbReference>
<feature type="compositionally biased region" description="Acidic residues" evidence="3">
    <location>
        <begin position="866"/>
        <end position="876"/>
    </location>
</feature>
<feature type="compositionally biased region" description="Polar residues" evidence="3">
    <location>
        <begin position="512"/>
        <end position="521"/>
    </location>
</feature>
<feature type="region of interest" description="Disordered" evidence="3">
    <location>
        <begin position="564"/>
        <end position="583"/>
    </location>
</feature>
<keyword evidence="6" id="KW-1185">Reference proteome</keyword>
<dbReference type="InterPro" id="IPR014752">
    <property type="entry name" value="Arrestin-like_C"/>
</dbReference>
<evidence type="ECO:0000256" key="2">
    <source>
        <dbReference type="ARBA" id="ARBA00040066"/>
    </source>
</evidence>
<dbReference type="STRING" id="1173061.A0A0J9XIG0"/>
<dbReference type="SMART" id="SM01017">
    <property type="entry name" value="Arrestin_C"/>
    <property type="match status" value="1"/>
</dbReference>
<dbReference type="InterPro" id="IPR011021">
    <property type="entry name" value="Arrestin-like_N"/>
</dbReference>
<reference evidence="5" key="1">
    <citation type="submission" date="2014-03" db="EMBL/GenBank/DDBJ databases">
        <authorList>
            <person name="Casaregola S."/>
        </authorList>
    </citation>
    <scope>NUCLEOTIDE SEQUENCE [LARGE SCALE GENOMIC DNA]</scope>
    <source>
        <strain evidence="5">CLIB 918</strain>
    </source>
</reference>
<feature type="compositionally biased region" description="Low complexity" evidence="3">
    <location>
        <begin position="108"/>
        <end position="141"/>
    </location>
</feature>
<dbReference type="SUPFAM" id="SSF81296">
    <property type="entry name" value="E set domains"/>
    <property type="match status" value="1"/>
</dbReference>
<dbReference type="PANTHER" id="PTHR11188:SF161">
    <property type="entry name" value="PH-RESPONSE REGULATOR PROTEIN PALF_RIM8"/>
    <property type="match status" value="1"/>
</dbReference>
<protein>
    <recommendedName>
        <fullName evidence="2">pH-response regulator protein palF/RIM8</fullName>
    </recommendedName>
</protein>
<gene>
    <name evidence="5" type="ORF">BN980_GECA20s01132g</name>
</gene>
<feature type="region of interest" description="Disordered" evidence="3">
    <location>
        <begin position="633"/>
        <end position="876"/>
    </location>
</feature>
<evidence type="ECO:0000259" key="4">
    <source>
        <dbReference type="SMART" id="SM01017"/>
    </source>
</evidence>
<dbReference type="Pfam" id="PF00339">
    <property type="entry name" value="Arrestin_N"/>
    <property type="match status" value="1"/>
</dbReference>
<feature type="compositionally biased region" description="Pro residues" evidence="3">
    <location>
        <begin position="643"/>
        <end position="653"/>
    </location>
</feature>
<dbReference type="Proteomes" id="UP000242525">
    <property type="component" value="Unassembled WGS sequence"/>
</dbReference>
<dbReference type="Gene3D" id="2.60.40.640">
    <property type="match status" value="2"/>
</dbReference>
<evidence type="ECO:0000313" key="6">
    <source>
        <dbReference type="Proteomes" id="UP000242525"/>
    </source>
</evidence>
<dbReference type="PANTHER" id="PTHR11188">
    <property type="entry name" value="ARRESTIN DOMAIN CONTAINING PROTEIN"/>
    <property type="match status" value="1"/>
</dbReference>
<feature type="compositionally biased region" description="Low complexity" evidence="3">
    <location>
        <begin position="461"/>
        <end position="490"/>
    </location>
</feature>
<dbReference type="InterPro" id="IPR050357">
    <property type="entry name" value="Arrestin_domain-protein"/>
</dbReference>
<feature type="region of interest" description="Disordered" evidence="3">
    <location>
        <begin position="441"/>
        <end position="557"/>
    </location>
</feature>
<feature type="compositionally biased region" description="Basic and acidic residues" evidence="3">
    <location>
        <begin position="751"/>
        <end position="767"/>
    </location>
</feature>
<feature type="compositionally biased region" description="Basic and acidic residues" evidence="3">
    <location>
        <begin position="659"/>
        <end position="668"/>
    </location>
</feature>
<dbReference type="GO" id="GO:0031625">
    <property type="term" value="F:ubiquitin protein ligase binding"/>
    <property type="evidence" value="ECO:0007669"/>
    <property type="project" value="TreeGrafter"/>
</dbReference>
<feature type="region of interest" description="Disordered" evidence="3">
    <location>
        <begin position="376"/>
        <end position="396"/>
    </location>
</feature>
<sequence length="876" mass="93300">MFKKLAKLKPSVLTVGKLSPDDFFVVLDDAIRPWNPGDTIQGKIVLVLTHAQPAISVTCNLSGAVVIKNQLVKGKHSRYGLIDDTITLWSAQEEAPDGENTSPEDISESSPPQTQAPTSPTRSGSSSTTTLTPSASASASVTPPPAAAKLLPRGEHYFAFAFDLPRRGLYNSLEFERGSISYVITAVLQRPGHPQFTCKKNISIICPIDVSTLPVPRPSMLSIEVRKKKKETGIITSMIEIPARGYLRGDSVQVTITVNHVKPVKSVHGVVVTLSRISRVCGGGLELQSFRKDLAQTVSSLITDPNTFSQTLSNKLRIPLDVFPTTTGHDMVSFQYCIEAVIDLAGKWNLQMTDDEMVGGDGGGMGGGIGSSGGIGGFLGSRGSGGHGGSGRFIDTDKLKKNRGTVSLWMELVIGTERGVVLNANRRQPQPGQYLSHHYQHYQRRPQGQPDSDQDLHRDQQQIQHQPQHQQDLQLRQQHDQQQQYGYQPRHIAHASSGSNSINYHHAAPHAYNSQDNNNSLIMPGGSPIPPTAGYAGSAASSTPPISAEAEKERLRQEQEAAYLPSEPAPYAAGGSGSGRGSTLAVALPAASAADPASVLTEPSAPPLPDGATVGAVEAGDVVINSTSELATHHVPQQNTMYYPPPPQDPTHQPPGVVDKLERERLLLLDRSSQPYDVPTYVGPSSPPPPHIDSPSISGLAEARPEQVLHEKGSTEKVGLSSAPSEPESFGLESEPPGGDISDEPSAPPLEHVDLADLTLHEYEHAPSEPPAAAELGSRPGSHRESSPDAPSAPPAPGAALVGSSSNETGTISYNYDDTTAAGPAFRSGSPTNVLETIERNRVHAEAATTDGSSLDRPSRERSSTDDLESDSELYN</sequence>
<dbReference type="GO" id="GO:0005886">
    <property type="term" value="C:plasma membrane"/>
    <property type="evidence" value="ECO:0007669"/>
    <property type="project" value="TreeGrafter"/>
</dbReference>
<dbReference type="OrthoDB" id="7785529at2759"/>
<evidence type="ECO:0000256" key="3">
    <source>
        <dbReference type="SAM" id="MobiDB-lite"/>
    </source>
</evidence>
<dbReference type="Pfam" id="PF02752">
    <property type="entry name" value="Arrestin_C"/>
    <property type="match status" value="1"/>
</dbReference>
<dbReference type="EMBL" id="CCBN010000020">
    <property type="protein sequence ID" value="CDO57323.1"/>
    <property type="molecule type" value="Genomic_DNA"/>
</dbReference>
<name>A0A0J9XIG0_GEOCN</name>
<dbReference type="InterPro" id="IPR011022">
    <property type="entry name" value="Arrestin_C-like"/>
</dbReference>
<accession>A0A0J9XIG0</accession>
<feature type="compositionally biased region" description="Gly residues" evidence="3">
    <location>
        <begin position="376"/>
        <end position="391"/>
    </location>
</feature>
<feature type="region of interest" description="Disordered" evidence="3">
    <location>
        <begin position="94"/>
        <end position="144"/>
    </location>
</feature>
<dbReference type="GO" id="GO:0070086">
    <property type="term" value="P:ubiquitin-dependent endocytosis"/>
    <property type="evidence" value="ECO:0007669"/>
    <property type="project" value="TreeGrafter"/>
</dbReference>
<feature type="compositionally biased region" description="Low complexity" evidence="3">
    <location>
        <begin position="532"/>
        <end position="545"/>
    </location>
</feature>
<proteinExistence type="inferred from homology"/>
<evidence type="ECO:0000313" key="5">
    <source>
        <dbReference type="EMBL" id="CDO57323.1"/>
    </source>
</evidence>
<dbReference type="AlphaFoldDB" id="A0A0J9XIG0"/>
<feature type="compositionally biased region" description="Polar residues" evidence="3">
    <location>
        <begin position="807"/>
        <end position="818"/>
    </location>
</feature>
<comment type="caution">
    <text evidence="5">The sequence shown here is derived from an EMBL/GenBank/DDBJ whole genome shotgun (WGS) entry which is preliminary data.</text>
</comment>
<dbReference type="GO" id="GO:0030674">
    <property type="term" value="F:protein-macromolecule adaptor activity"/>
    <property type="evidence" value="ECO:0007669"/>
    <property type="project" value="TreeGrafter"/>
</dbReference>
<comment type="similarity">
    <text evidence="1">Belongs to the arrestin family. PalF/RIM8 subfamily.</text>
</comment>